<dbReference type="GO" id="GO:0015979">
    <property type="term" value="P:photosynthesis"/>
    <property type="evidence" value="ECO:0007669"/>
    <property type="project" value="UniProtKB-KW"/>
</dbReference>
<dbReference type="PANTHER" id="PTHR30523:SF25">
    <property type="entry name" value="PHOSPHOENOLPYRUVATE CARBOXYLASE"/>
    <property type="match status" value="1"/>
</dbReference>
<dbReference type="GO" id="GO:0005829">
    <property type="term" value="C:cytosol"/>
    <property type="evidence" value="ECO:0007669"/>
    <property type="project" value="TreeGrafter"/>
</dbReference>
<dbReference type="GO" id="GO:0008964">
    <property type="term" value="F:phosphoenolpyruvate carboxylase activity"/>
    <property type="evidence" value="ECO:0007669"/>
    <property type="project" value="InterPro"/>
</dbReference>
<dbReference type="GO" id="GO:0015977">
    <property type="term" value="P:carbon fixation"/>
    <property type="evidence" value="ECO:0007669"/>
    <property type="project" value="InterPro"/>
</dbReference>
<evidence type="ECO:0000256" key="1">
    <source>
        <dbReference type="ARBA" id="ARBA00003774"/>
    </source>
</evidence>
<dbReference type="GO" id="GO:0048046">
    <property type="term" value="C:apoplast"/>
    <property type="evidence" value="ECO:0007669"/>
    <property type="project" value="TreeGrafter"/>
</dbReference>
<evidence type="ECO:0000256" key="5">
    <source>
        <dbReference type="PROSITE-ProRule" id="PRU10111"/>
    </source>
</evidence>
<dbReference type="InterPro" id="IPR021135">
    <property type="entry name" value="PEP_COase"/>
</dbReference>
<gene>
    <name evidence="6" type="ORF">PAHAL_5G516800</name>
</gene>
<dbReference type="GO" id="GO:0009507">
    <property type="term" value="C:chloroplast"/>
    <property type="evidence" value="ECO:0007669"/>
    <property type="project" value="TreeGrafter"/>
</dbReference>
<sequence length="248" mass="27099">MVSLRLAPFTLLVGLPASRRTLKLARCIVRRARSKSSAAAKAAGEVSGRASSVAEERRNVDAHLRQVAPEKVSVDERLVDYETLLVARLLDILQGLHGGEFRQVVEECLRLSGEYHGDGDPARLEEPGALLTSLDVGDAIMVASSFSHMLNLANIAEEVQMAYRNKAETGRRRRGGFADEASASTESDIDETLQRLVGGLGRTPREVFDALRGQTIDIVLTAHPTQSVRRSLLQKHARLINDPARDCP</sequence>
<accession>A0A2S3HYW9</accession>
<dbReference type="PANTHER" id="PTHR30523">
    <property type="entry name" value="PHOSPHOENOLPYRUVATE CARBOXYLASE"/>
    <property type="match status" value="1"/>
</dbReference>
<comment type="function">
    <text evidence="1">Through the carboxylation of phosphoenolpyruvate (PEP) it forms oxaloacetate, a four-carbon dicarboxylic acid source for the tricarboxylic acid cycle.</text>
</comment>
<dbReference type="SUPFAM" id="SSF51621">
    <property type="entry name" value="Phosphoenolpyruvate/pyruvate domain"/>
    <property type="match status" value="1"/>
</dbReference>
<evidence type="ECO:0000313" key="6">
    <source>
        <dbReference type="EMBL" id="PAN32856.1"/>
    </source>
</evidence>
<name>A0A2S3HYW9_9POAL</name>
<keyword evidence="4" id="KW-0021">Allosteric enzyme</keyword>
<protein>
    <recommendedName>
        <fullName evidence="7">Phosphoenolpyruvate carboxylase</fullName>
    </recommendedName>
</protein>
<dbReference type="EMBL" id="CM008050">
    <property type="protein sequence ID" value="PAN32856.1"/>
    <property type="molecule type" value="Genomic_DNA"/>
</dbReference>
<dbReference type="GO" id="GO:0048366">
    <property type="term" value="P:leaf development"/>
    <property type="evidence" value="ECO:0007669"/>
    <property type="project" value="TreeGrafter"/>
</dbReference>
<dbReference type="InterPro" id="IPR015813">
    <property type="entry name" value="Pyrv/PenolPyrv_kinase-like_dom"/>
</dbReference>
<comment type="subunit">
    <text evidence="2">Homotetramer.</text>
</comment>
<dbReference type="AlphaFoldDB" id="A0A2S3HYW9"/>
<evidence type="ECO:0000256" key="3">
    <source>
        <dbReference type="ARBA" id="ARBA00022531"/>
    </source>
</evidence>
<dbReference type="Pfam" id="PF00311">
    <property type="entry name" value="PEPcase"/>
    <property type="match status" value="1"/>
</dbReference>
<evidence type="ECO:0000256" key="2">
    <source>
        <dbReference type="ARBA" id="ARBA00011881"/>
    </source>
</evidence>
<keyword evidence="3" id="KW-0602">Photosynthesis</keyword>
<dbReference type="Gramene" id="PAN32856">
    <property type="protein sequence ID" value="PAN32856"/>
    <property type="gene ID" value="PAHAL_5G516800"/>
</dbReference>
<dbReference type="InterPro" id="IPR018129">
    <property type="entry name" value="PEP_COase_Lys_AS"/>
</dbReference>
<proteinExistence type="predicted"/>
<dbReference type="PROSITE" id="PS00781">
    <property type="entry name" value="PEPCASE_1"/>
    <property type="match status" value="1"/>
</dbReference>
<reference evidence="6" key="1">
    <citation type="submission" date="2018-04" db="EMBL/GenBank/DDBJ databases">
        <title>WGS assembly of Panicum hallii.</title>
        <authorList>
            <person name="Lovell J."/>
            <person name="Jenkins J."/>
            <person name="Lowry D."/>
            <person name="Mamidi S."/>
            <person name="Sreedasyam A."/>
            <person name="Weng X."/>
            <person name="Barry K."/>
            <person name="Bonette J."/>
            <person name="Campitelli B."/>
            <person name="Daum C."/>
            <person name="Gordon S."/>
            <person name="Gould B."/>
            <person name="Lipzen A."/>
            <person name="Macqueen A."/>
            <person name="Palacio-Mejia J."/>
            <person name="Plott C."/>
            <person name="Shakirov E."/>
            <person name="Shu S."/>
            <person name="Yoshinaga Y."/>
            <person name="Zane M."/>
            <person name="Rokhsar D."/>
            <person name="Grimwood J."/>
            <person name="Schmutz J."/>
            <person name="Juenger T."/>
        </authorList>
    </citation>
    <scope>NUCLEOTIDE SEQUENCE [LARGE SCALE GENOMIC DNA]</scope>
    <source>
        <strain evidence="6">FIL2</strain>
    </source>
</reference>
<evidence type="ECO:0000256" key="4">
    <source>
        <dbReference type="ARBA" id="ARBA00022533"/>
    </source>
</evidence>
<dbReference type="Proteomes" id="UP000243499">
    <property type="component" value="Chromosome 5"/>
</dbReference>
<feature type="active site" evidence="5">
    <location>
        <position position="223"/>
    </location>
</feature>
<organism evidence="6">
    <name type="scientific">Panicum hallii</name>
    <dbReference type="NCBI Taxonomy" id="206008"/>
    <lineage>
        <taxon>Eukaryota</taxon>
        <taxon>Viridiplantae</taxon>
        <taxon>Streptophyta</taxon>
        <taxon>Embryophyta</taxon>
        <taxon>Tracheophyta</taxon>
        <taxon>Spermatophyta</taxon>
        <taxon>Magnoliopsida</taxon>
        <taxon>Liliopsida</taxon>
        <taxon>Poales</taxon>
        <taxon>Poaceae</taxon>
        <taxon>PACMAD clade</taxon>
        <taxon>Panicoideae</taxon>
        <taxon>Panicodae</taxon>
        <taxon>Paniceae</taxon>
        <taxon>Panicinae</taxon>
        <taxon>Panicum</taxon>
        <taxon>Panicum sect. Panicum</taxon>
    </lineage>
</organism>
<evidence type="ECO:0008006" key="7">
    <source>
        <dbReference type="Google" id="ProtNLM"/>
    </source>
</evidence>
<dbReference type="GO" id="GO:0006099">
    <property type="term" value="P:tricarboxylic acid cycle"/>
    <property type="evidence" value="ECO:0007669"/>
    <property type="project" value="InterPro"/>
</dbReference>